<keyword evidence="2" id="KW-1185">Reference proteome</keyword>
<reference evidence="1 2" key="1">
    <citation type="journal article" date="2016" name="Nat. Commun.">
        <title>Extremotolerant tardigrade genome and improved radiotolerance of human cultured cells by tardigrade-unique protein.</title>
        <authorList>
            <person name="Hashimoto T."/>
            <person name="Horikawa D.D."/>
            <person name="Saito Y."/>
            <person name="Kuwahara H."/>
            <person name="Kozuka-Hata H."/>
            <person name="Shin-I T."/>
            <person name="Minakuchi Y."/>
            <person name="Ohishi K."/>
            <person name="Motoyama A."/>
            <person name="Aizu T."/>
            <person name="Enomoto A."/>
            <person name="Kondo K."/>
            <person name="Tanaka S."/>
            <person name="Hara Y."/>
            <person name="Koshikawa S."/>
            <person name="Sagara H."/>
            <person name="Miura T."/>
            <person name="Yokobori S."/>
            <person name="Miyagawa K."/>
            <person name="Suzuki Y."/>
            <person name="Kubo T."/>
            <person name="Oyama M."/>
            <person name="Kohara Y."/>
            <person name="Fujiyama A."/>
            <person name="Arakawa K."/>
            <person name="Katayama T."/>
            <person name="Toyoda A."/>
            <person name="Kunieda T."/>
        </authorList>
    </citation>
    <scope>NUCLEOTIDE SEQUENCE [LARGE SCALE GENOMIC DNA]</scope>
    <source>
        <strain evidence="1 2">YOKOZUNA-1</strain>
    </source>
</reference>
<name>A0A1D1UET1_RAMVA</name>
<dbReference type="EMBL" id="BDGG01000001">
    <property type="protein sequence ID" value="GAU87981.1"/>
    <property type="molecule type" value="Genomic_DNA"/>
</dbReference>
<organism evidence="1 2">
    <name type="scientific">Ramazzottius varieornatus</name>
    <name type="common">Water bear</name>
    <name type="synonym">Tardigrade</name>
    <dbReference type="NCBI Taxonomy" id="947166"/>
    <lineage>
        <taxon>Eukaryota</taxon>
        <taxon>Metazoa</taxon>
        <taxon>Ecdysozoa</taxon>
        <taxon>Tardigrada</taxon>
        <taxon>Eutardigrada</taxon>
        <taxon>Parachela</taxon>
        <taxon>Hypsibioidea</taxon>
        <taxon>Ramazzottiidae</taxon>
        <taxon>Ramazzottius</taxon>
    </lineage>
</organism>
<protein>
    <submittedName>
        <fullName evidence="1">Uncharacterized protein</fullName>
    </submittedName>
</protein>
<evidence type="ECO:0000313" key="1">
    <source>
        <dbReference type="EMBL" id="GAU87981.1"/>
    </source>
</evidence>
<evidence type="ECO:0000313" key="2">
    <source>
        <dbReference type="Proteomes" id="UP000186922"/>
    </source>
</evidence>
<gene>
    <name evidence="1" type="primary">RvY_00758-1</name>
    <name evidence="1" type="synonym">RvY_00758.1</name>
    <name evidence="1" type="ORF">RvY_00758</name>
</gene>
<accession>A0A1D1UET1</accession>
<dbReference type="AlphaFoldDB" id="A0A1D1UET1"/>
<proteinExistence type="predicted"/>
<dbReference type="Proteomes" id="UP000186922">
    <property type="component" value="Unassembled WGS sequence"/>
</dbReference>
<comment type="caution">
    <text evidence="1">The sequence shown here is derived from an EMBL/GenBank/DDBJ whole genome shotgun (WGS) entry which is preliminary data.</text>
</comment>
<sequence length="63" mass="6776">MDFAIGMQDASDVSQVVFAKESCATVDEGDKEDKNASLIAKEQLISFRLSASIVGQRVKNSPV</sequence>